<dbReference type="PANTHER" id="PTHR21529">
    <property type="entry name" value="MAMMARY TURMOR VIRUS RECEPTOR HOMOLOG 1, 2 MTVR1, 2"/>
    <property type="match status" value="1"/>
</dbReference>
<dbReference type="InterPro" id="IPR039904">
    <property type="entry name" value="TRANK1"/>
</dbReference>
<dbReference type="PANTHER" id="PTHR21529:SF4">
    <property type="entry name" value="TPR AND ANKYRIN REPEAT-CONTAINING PROTEIN 1"/>
    <property type="match status" value="1"/>
</dbReference>
<evidence type="ECO:0000313" key="1">
    <source>
        <dbReference type="EMBL" id="CAK9326802.1"/>
    </source>
</evidence>
<evidence type="ECO:0000313" key="2">
    <source>
        <dbReference type="Proteomes" id="UP001642487"/>
    </source>
</evidence>
<organism evidence="1 2">
    <name type="scientific">Citrullus colocynthis</name>
    <name type="common">colocynth</name>
    <dbReference type="NCBI Taxonomy" id="252529"/>
    <lineage>
        <taxon>Eukaryota</taxon>
        <taxon>Viridiplantae</taxon>
        <taxon>Streptophyta</taxon>
        <taxon>Embryophyta</taxon>
        <taxon>Tracheophyta</taxon>
        <taxon>Spermatophyta</taxon>
        <taxon>Magnoliopsida</taxon>
        <taxon>eudicotyledons</taxon>
        <taxon>Gunneridae</taxon>
        <taxon>Pentapetalae</taxon>
        <taxon>rosids</taxon>
        <taxon>fabids</taxon>
        <taxon>Cucurbitales</taxon>
        <taxon>Cucurbitaceae</taxon>
        <taxon>Benincaseae</taxon>
        <taxon>Citrullus</taxon>
    </lineage>
</organism>
<name>A0ABP0Z3U7_9ROSI</name>
<gene>
    <name evidence="1" type="ORF">CITCOLO1_LOCUS19163</name>
</gene>
<accession>A0ABP0Z3U7</accession>
<protein>
    <submittedName>
        <fullName evidence="1">Uncharacterized protein</fullName>
    </submittedName>
</protein>
<dbReference type="EMBL" id="OZ021741">
    <property type="protein sequence ID" value="CAK9326802.1"/>
    <property type="molecule type" value="Genomic_DNA"/>
</dbReference>
<reference evidence="1 2" key="1">
    <citation type="submission" date="2024-03" db="EMBL/GenBank/DDBJ databases">
        <authorList>
            <person name="Gkanogiannis A."/>
            <person name="Becerra Lopez-Lavalle L."/>
        </authorList>
    </citation>
    <scope>NUCLEOTIDE SEQUENCE [LARGE SCALE GENOMIC DNA]</scope>
</reference>
<proteinExistence type="predicted"/>
<dbReference type="Proteomes" id="UP001642487">
    <property type="component" value="Chromosome 7"/>
</dbReference>
<sequence length="252" mass="29107">MEGKNIVEEAQDSKAVTSYVRHTNWSLVKIEKFIVHCVSRLMGKLLGSHNGTNRGNTFEESQNLYKGDVLDMNDVQDLLNAPNSFDGIPFNSYPLVITFRKFLIMLDRTVGDSHFIRFQKLWRLSCGKRPKDPLSTAAYNFYSIKGRSKEKDEKMKNAKGEYDLADLVIDLHHRLEVIQYTGDEMDFVCVDEVEALTMLQITLLKYLCRNVNSGFVFSTNTAQTIAKGIDFRFQDIRFLFYKEFISRVKINV</sequence>
<keyword evidence="2" id="KW-1185">Reference proteome</keyword>